<name>A0A9P5XEI2_9AGAR</name>
<reference evidence="2" key="1">
    <citation type="submission" date="2020-11" db="EMBL/GenBank/DDBJ databases">
        <authorList>
            <consortium name="DOE Joint Genome Institute"/>
            <person name="Ahrendt S."/>
            <person name="Riley R."/>
            <person name="Andreopoulos W."/>
            <person name="Labutti K."/>
            <person name="Pangilinan J."/>
            <person name="Ruiz-Duenas F.J."/>
            <person name="Barrasa J.M."/>
            <person name="Sanchez-Garcia M."/>
            <person name="Camarero S."/>
            <person name="Miyauchi S."/>
            <person name="Serrano A."/>
            <person name="Linde D."/>
            <person name="Babiker R."/>
            <person name="Drula E."/>
            <person name="Ayuso-Fernandez I."/>
            <person name="Pacheco R."/>
            <person name="Padilla G."/>
            <person name="Ferreira P."/>
            <person name="Barriuso J."/>
            <person name="Kellner H."/>
            <person name="Castanera R."/>
            <person name="Alfaro M."/>
            <person name="Ramirez L."/>
            <person name="Pisabarro A.G."/>
            <person name="Kuo A."/>
            <person name="Tritt A."/>
            <person name="Lipzen A."/>
            <person name="He G."/>
            <person name="Yan M."/>
            <person name="Ng V."/>
            <person name="Cullen D."/>
            <person name="Martin F."/>
            <person name="Rosso M.-N."/>
            <person name="Henrissat B."/>
            <person name="Hibbett D."/>
            <person name="Martinez A.T."/>
            <person name="Grigoriev I.V."/>
        </authorList>
    </citation>
    <scope>NUCLEOTIDE SEQUENCE</scope>
    <source>
        <strain evidence="2">MF-IS2</strain>
    </source>
</reference>
<dbReference type="Proteomes" id="UP000807342">
    <property type="component" value="Unassembled WGS sequence"/>
</dbReference>
<proteinExistence type="predicted"/>
<evidence type="ECO:0000256" key="1">
    <source>
        <dbReference type="SAM" id="MobiDB-lite"/>
    </source>
</evidence>
<dbReference type="AlphaFoldDB" id="A0A9P5XEI2"/>
<keyword evidence="3" id="KW-1185">Reference proteome</keyword>
<protein>
    <submittedName>
        <fullName evidence="2">Uncharacterized protein</fullName>
    </submittedName>
</protein>
<feature type="compositionally biased region" description="Basic and acidic residues" evidence="1">
    <location>
        <begin position="42"/>
        <end position="55"/>
    </location>
</feature>
<evidence type="ECO:0000313" key="2">
    <source>
        <dbReference type="EMBL" id="KAF9448662.1"/>
    </source>
</evidence>
<comment type="caution">
    <text evidence="2">The sequence shown here is derived from an EMBL/GenBank/DDBJ whole genome shotgun (WGS) entry which is preliminary data.</text>
</comment>
<sequence length="87" mass="9358">MPTPSVSKQDVAGEKIGDPEPLNATEPNPDDDIEIGELEEDPKEKEAAVTKKLIAEELEEGEAFGGGGELSEPPADSYDKFQFPIVM</sequence>
<gene>
    <name evidence="2" type="ORF">P691DRAFT_800444</name>
</gene>
<feature type="region of interest" description="Disordered" evidence="1">
    <location>
        <begin position="1"/>
        <end position="87"/>
    </location>
</feature>
<accession>A0A9P5XEI2</accession>
<organism evidence="2 3">
    <name type="scientific">Macrolepiota fuliginosa MF-IS2</name>
    <dbReference type="NCBI Taxonomy" id="1400762"/>
    <lineage>
        <taxon>Eukaryota</taxon>
        <taxon>Fungi</taxon>
        <taxon>Dikarya</taxon>
        <taxon>Basidiomycota</taxon>
        <taxon>Agaricomycotina</taxon>
        <taxon>Agaricomycetes</taxon>
        <taxon>Agaricomycetidae</taxon>
        <taxon>Agaricales</taxon>
        <taxon>Agaricineae</taxon>
        <taxon>Agaricaceae</taxon>
        <taxon>Macrolepiota</taxon>
    </lineage>
</organism>
<feature type="compositionally biased region" description="Acidic residues" evidence="1">
    <location>
        <begin position="28"/>
        <end position="41"/>
    </location>
</feature>
<dbReference type="EMBL" id="MU151154">
    <property type="protein sequence ID" value="KAF9448662.1"/>
    <property type="molecule type" value="Genomic_DNA"/>
</dbReference>
<evidence type="ECO:0000313" key="3">
    <source>
        <dbReference type="Proteomes" id="UP000807342"/>
    </source>
</evidence>